<evidence type="ECO:0000313" key="2">
    <source>
        <dbReference type="Proteomes" id="UP000281431"/>
    </source>
</evidence>
<gene>
    <name evidence="1" type="ORF">EA472_15185</name>
</gene>
<dbReference type="AlphaFoldDB" id="A0A3N6M6J6"/>
<comment type="caution">
    <text evidence="1">The sequence shown here is derived from an EMBL/GenBank/DDBJ whole genome shotgun (WGS) entry which is preliminary data.</text>
</comment>
<organism evidence="1 2">
    <name type="scientific">Natrarchaeobius chitinivorans</name>
    <dbReference type="NCBI Taxonomy" id="1679083"/>
    <lineage>
        <taxon>Archaea</taxon>
        <taxon>Methanobacteriati</taxon>
        <taxon>Methanobacteriota</taxon>
        <taxon>Stenosarchaea group</taxon>
        <taxon>Halobacteria</taxon>
        <taxon>Halobacteriales</taxon>
        <taxon>Natrialbaceae</taxon>
        <taxon>Natrarchaeobius</taxon>
    </lineage>
</organism>
<dbReference type="Proteomes" id="UP000281431">
    <property type="component" value="Unassembled WGS sequence"/>
</dbReference>
<proteinExistence type="predicted"/>
<dbReference type="SUPFAM" id="SSF51445">
    <property type="entry name" value="(Trans)glycosidases"/>
    <property type="match status" value="1"/>
</dbReference>
<dbReference type="PANTHER" id="PTHR42976">
    <property type="entry name" value="BIFUNCTIONAL CHITINASE/LYSOZYME-RELATED"/>
    <property type="match status" value="1"/>
</dbReference>
<dbReference type="EMBL" id="REFZ01000010">
    <property type="protein sequence ID" value="RQG99208.1"/>
    <property type="molecule type" value="Genomic_DNA"/>
</dbReference>
<evidence type="ECO:0008006" key="3">
    <source>
        <dbReference type="Google" id="ProtNLM"/>
    </source>
</evidence>
<dbReference type="OrthoDB" id="8638at2157"/>
<dbReference type="InterPro" id="IPR006311">
    <property type="entry name" value="TAT_signal"/>
</dbReference>
<dbReference type="Gene3D" id="3.20.20.80">
    <property type="entry name" value="Glycosidases"/>
    <property type="match status" value="1"/>
</dbReference>
<dbReference type="PROSITE" id="PS51318">
    <property type="entry name" value="TAT"/>
    <property type="match status" value="1"/>
</dbReference>
<reference evidence="1 2" key="1">
    <citation type="submission" date="2018-10" db="EMBL/GenBank/DDBJ databases">
        <title>Natrarchaeobius chitinivorans gen. nov., sp. nov., and Natrarchaeobius haloalkaliphilus sp. nov., alkaliphilic, chitin-utilizing haloarchaea from hypersaline alkaline lakes.</title>
        <authorList>
            <person name="Sorokin D.Y."/>
            <person name="Elcheninov A.G."/>
            <person name="Kostrikina N.A."/>
            <person name="Bale N.J."/>
            <person name="Sinninghe Damste J.S."/>
            <person name="Khijniak T.V."/>
            <person name="Kublanov I.V."/>
            <person name="Toshchakov S.V."/>
        </authorList>
    </citation>
    <scope>NUCLEOTIDE SEQUENCE [LARGE SCALE GENOMIC DNA]</scope>
    <source>
        <strain evidence="1 2">AArcht7</strain>
    </source>
</reference>
<accession>A0A3N6M6J6</accession>
<dbReference type="InterPro" id="IPR017853">
    <property type="entry name" value="GH"/>
</dbReference>
<dbReference type="InterPro" id="IPR052750">
    <property type="entry name" value="GH18_Chitinase"/>
</dbReference>
<protein>
    <recommendedName>
        <fullName evidence="3">GH18 domain-containing protein</fullName>
    </recommendedName>
</protein>
<dbReference type="PANTHER" id="PTHR42976:SF1">
    <property type="entry name" value="GH18 DOMAIN-CONTAINING PROTEIN-RELATED"/>
    <property type="match status" value="1"/>
</dbReference>
<name>A0A3N6M6J6_NATCH</name>
<keyword evidence="2" id="KW-1185">Reference proteome</keyword>
<sequence>MTHTRRNVLRKASALSALAVGAAGISTTTAAQDTIETTDGIPSNAFAPFHHMTTAPDDGPSKWSDLAETPYLHLAFVLGTGDGTPAWDGDPDYVVGESKLDDQIENFRDDGGEVVISYGGAIGNYLVSDYDDPDELADAFEFVVDEYGSPYIDIDDEGGSQAEIDLRNEALSILQDRRSEVKVSYTVRASTQGVMDEHIIDSAIDHGVDIHWVNPMTMNYGWIPPDADAVISTAESTHDQLTEWFPDRDDDELYNMIGITPMIGENDVGGAFYPEDAVEVLSYAQDNDIGLLSFWSVERDNGDCPDGSVDAECSGIEQDDFEFSHTFNEFNS</sequence>
<evidence type="ECO:0000313" key="1">
    <source>
        <dbReference type="EMBL" id="RQG99208.1"/>
    </source>
</evidence>